<sequence>MKTEKFTATNTAMLLIDHQVGTLGWCQNIPQELIRNNTRALARAAKALDMPLILTSSMEDQAQGPLIKDLEEIAPEEYARRVKRAGVVNAFDDPNYRAAVMATGRKNLIIAGLTNDVCVVYPAMSAVEEGFNVQVVVDAGGSPTQISDETALRRMERAGVTLTSTTQLIAGLAGSWASESGSKLIQVLFEEILVHLGKASS</sequence>
<dbReference type="InterPro" id="IPR053152">
    <property type="entry name" value="Hydrolase_YcaC-like"/>
</dbReference>
<dbReference type="Gene3D" id="3.40.50.850">
    <property type="entry name" value="Isochorismatase-like"/>
    <property type="match status" value="1"/>
</dbReference>
<dbReference type="InterPro" id="IPR000868">
    <property type="entry name" value="Isochorismatase-like_dom"/>
</dbReference>
<comment type="caution">
    <text evidence="2">The sequence shown here is derived from an EMBL/GenBank/DDBJ whole genome shotgun (WGS) entry which is preliminary data.</text>
</comment>
<feature type="domain" description="Isochorismatase-like" evidence="1">
    <location>
        <begin position="11"/>
        <end position="167"/>
    </location>
</feature>
<name>A0A5A9X549_9BACT</name>
<evidence type="ECO:0000313" key="2">
    <source>
        <dbReference type="EMBL" id="KAA0888116.1"/>
    </source>
</evidence>
<evidence type="ECO:0000259" key="1">
    <source>
        <dbReference type="Pfam" id="PF00857"/>
    </source>
</evidence>
<reference evidence="2 3" key="1">
    <citation type="submission" date="2019-04" db="EMBL/GenBank/DDBJ databases">
        <title>Geobacter ruber sp. nov., ferric-reducing bacteria isolated from paddy soil.</title>
        <authorList>
            <person name="Xu Z."/>
            <person name="Masuda Y."/>
            <person name="Itoh H."/>
            <person name="Senoo K."/>
        </authorList>
    </citation>
    <scope>NUCLEOTIDE SEQUENCE [LARGE SCALE GENOMIC DNA]</scope>
    <source>
        <strain evidence="2 3">Red88</strain>
    </source>
</reference>
<dbReference type="PANTHER" id="PTHR43559:SF3">
    <property type="entry name" value="HYDROLASE YCAC-RELATED"/>
    <property type="match status" value="1"/>
</dbReference>
<dbReference type="OrthoDB" id="9789777at2"/>
<dbReference type="AlphaFoldDB" id="A0A5A9X549"/>
<dbReference type="InterPro" id="IPR036380">
    <property type="entry name" value="Isochorismatase-like_sf"/>
</dbReference>
<dbReference type="Pfam" id="PF00857">
    <property type="entry name" value="Isochorismatase"/>
    <property type="match status" value="1"/>
</dbReference>
<proteinExistence type="predicted"/>
<dbReference type="RefSeq" id="WP_149309709.1">
    <property type="nucleotide sequence ID" value="NZ_SRSD01000012.1"/>
</dbReference>
<keyword evidence="3" id="KW-1185">Reference proteome</keyword>
<accession>A0A5A9X549</accession>
<dbReference type="EMBL" id="SRSD01000012">
    <property type="protein sequence ID" value="KAA0888116.1"/>
    <property type="molecule type" value="Genomic_DNA"/>
</dbReference>
<gene>
    <name evidence="2" type="ORF">ET418_17110</name>
</gene>
<dbReference type="Proteomes" id="UP000324298">
    <property type="component" value="Unassembled WGS sequence"/>
</dbReference>
<dbReference type="SUPFAM" id="SSF52499">
    <property type="entry name" value="Isochorismatase-like hydrolases"/>
    <property type="match status" value="1"/>
</dbReference>
<evidence type="ECO:0000313" key="3">
    <source>
        <dbReference type="Proteomes" id="UP000324298"/>
    </source>
</evidence>
<dbReference type="PANTHER" id="PTHR43559">
    <property type="entry name" value="HYDROLASE YCAC-RELATED"/>
    <property type="match status" value="1"/>
</dbReference>
<organism evidence="2 3">
    <name type="scientific">Oryzomonas rubra</name>
    <dbReference type="NCBI Taxonomy" id="2509454"/>
    <lineage>
        <taxon>Bacteria</taxon>
        <taxon>Pseudomonadati</taxon>
        <taxon>Thermodesulfobacteriota</taxon>
        <taxon>Desulfuromonadia</taxon>
        <taxon>Geobacterales</taxon>
        <taxon>Geobacteraceae</taxon>
        <taxon>Oryzomonas</taxon>
    </lineage>
</organism>
<protein>
    <submittedName>
        <fullName evidence="2">Isochorismatase family protein</fullName>
    </submittedName>
</protein>